<organism evidence="2 3">
    <name type="scientific">Immersiella caudata</name>
    <dbReference type="NCBI Taxonomy" id="314043"/>
    <lineage>
        <taxon>Eukaryota</taxon>
        <taxon>Fungi</taxon>
        <taxon>Dikarya</taxon>
        <taxon>Ascomycota</taxon>
        <taxon>Pezizomycotina</taxon>
        <taxon>Sordariomycetes</taxon>
        <taxon>Sordariomycetidae</taxon>
        <taxon>Sordariales</taxon>
        <taxon>Lasiosphaeriaceae</taxon>
        <taxon>Immersiella</taxon>
    </lineage>
</organism>
<reference evidence="2" key="1">
    <citation type="submission" date="2023-06" db="EMBL/GenBank/DDBJ databases">
        <title>Genome-scale phylogeny and comparative genomics of the fungal order Sordariales.</title>
        <authorList>
            <consortium name="Lawrence Berkeley National Laboratory"/>
            <person name="Hensen N."/>
            <person name="Bonometti L."/>
            <person name="Westerberg I."/>
            <person name="Brannstrom I.O."/>
            <person name="Guillou S."/>
            <person name="Cros-Aarteil S."/>
            <person name="Calhoun S."/>
            <person name="Haridas S."/>
            <person name="Kuo A."/>
            <person name="Mondo S."/>
            <person name="Pangilinan J."/>
            <person name="Riley R."/>
            <person name="Labutti K."/>
            <person name="Andreopoulos B."/>
            <person name="Lipzen A."/>
            <person name="Chen C."/>
            <person name="Yanf M."/>
            <person name="Daum C."/>
            <person name="Ng V."/>
            <person name="Clum A."/>
            <person name="Steindorff A."/>
            <person name="Ohm R."/>
            <person name="Martin F."/>
            <person name="Silar P."/>
            <person name="Natvig D."/>
            <person name="Lalanne C."/>
            <person name="Gautier V."/>
            <person name="Ament-Velasquez S.L."/>
            <person name="Kruys A."/>
            <person name="Hutchinson M.I."/>
            <person name="Powell A.J."/>
            <person name="Barry K."/>
            <person name="Miller A.N."/>
            <person name="Grigoriev I.V."/>
            <person name="Debuchy R."/>
            <person name="Gladieux P."/>
            <person name="Thoren M.H."/>
            <person name="Johannesson H."/>
        </authorList>
    </citation>
    <scope>NUCLEOTIDE SEQUENCE</scope>
    <source>
        <strain evidence="2">CBS 606.72</strain>
    </source>
</reference>
<dbReference type="InterPro" id="IPR010730">
    <property type="entry name" value="HET"/>
</dbReference>
<gene>
    <name evidence="2" type="ORF">B0T14DRAFT_583782</name>
</gene>
<feature type="domain" description="Heterokaryon incompatibility" evidence="1">
    <location>
        <begin position="19"/>
        <end position="80"/>
    </location>
</feature>
<dbReference type="PANTHER" id="PTHR24148:SF82">
    <property type="entry name" value="HETEROKARYON INCOMPATIBILITY DOMAIN-CONTAINING PROTEIN"/>
    <property type="match status" value="1"/>
</dbReference>
<protein>
    <submittedName>
        <fullName evidence="2">Heterokaryon incompatibility protein-domain-containing protein</fullName>
    </submittedName>
</protein>
<dbReference type="Proteomes" id="UP001175000">
    <property type="component" value="Unassembled WGS sequence"/>
</dbReference>
<accession>A0AA39X000</accession>
<dbReference type="EMBL" id="JAULSU010000003">
    <property type="protein sequence ID" value="KAK0624345.1"/>
    <property type="molecule type" value="Genomic_DNA"/>
</dbReference>
<dbReference type="Pfam" id="PF06985">
    <property type="entry name" value="HET"/>
    <property type="match status" value="1"/>
</dbReference>
<comment type="caution">
    <text evidence="2">The sequence shown here is derived from an EMBL/GenBank/DDBJ whole genome shotgun (WGS) entry which is preliminary data.</text>
</comment>
<evidence type="ECO:0000313" key="2">
    <source>
        <dbReference type="EMBL" id="KAK0624345.1"/>
    </source>
</evidence>
<dbReference type="PANTHER" id="PTHR24148">
    <property type="entry name" value="ANKYRIN REPEAT DOMAIN-CONTAINING PROTEIN 39 HOMOLOG-RELATED"/>
    <property type="match status" value="1"/>
</dbReference>
<dbReference type="AlphaFoldDB" id="A0AA39X000"/>
<evidence type="ECO:0000313" key="3">
    <source>
        <dbReference type="Proteomes" id="UP001175000"/>
    </source>
</evidence>
<keyword evidence="3" id="KW-1185">Reference proteome</keyword>
<evidence type="ECO:0000259" key="1">
    <source>
        <dbReference type="Pfam" id="PF06985"/>
    </source>
</evidence>
<sequence>MMRLSAAHCRLSLPESPLYDVLSYIWGATDATKGIVVDGRRLEVTVSLESALRRLRCDEPRQLWVDAVCIDRNNEEEKRRNNP</sequence>
<dbReference type="InterPro" id="IPR052895">
    <property type="entry name" value="HetReg/Transcr_Mod"/>
</dbReference>
<name>A0AA39X000_9PEZI</name>
<proteinExistence type="predicted"/>